<evidence type="ECO:0000313" key="2">
    <source>
        <dbReference type="Proteomes" id="UP000620124"/>
    </source>
</evidence>
<comment type="caution">
    <text evidence="1">The sequence shown here is derived from an EMBL/GenBank/DDBJ whole genome shotgun (WGS) entry which is preliminary data.</text>
</comment>
<evidence type="ECO:0000313" key="1">
    <source>
        <dbReference type="EMBL" id="KAF7356971.1"/>
    </source>
</evidence>
<dbReference type="AlphaFoldDB" id="A0A8H6YDZ9"/>
<dbReference type="Proteomes" id="UP000620124">
    <property type="component" value="Unassembled WGS sequence"/>
</dbReference>
<keyword evidence="2" id="KW-1185">Reference proteome</keyword>
<reference evidence="1" key="1">
    <citation type="submission" date="2020-05" db="EMBL/GenBank/DDBJ databases">
        <title>Mycena genomes resolve the evolution of fungal bioluminescence.</title>
        <authorList>
            <person name="Tsai I.J."/>
        </authorList>
    </citation>
    <scope>NUCLEOTIDE SEQUENCE</scope>
    <source>
        <strain evidence="1">CCC161011</strain>
    </source>
</reference>
<protein>
    <submittedName>
        <fullName evidence="1">Uncharacterized protein</fullName>
    </submittedName>
</protein>
<sequence>MTWLDYITVGLSFSTGDKAEAMIRWLVFDPAPPEEHAAFSRWREQYGIKPLPKRS</sequence>
<name>A0A8H6YDZ9_9AGAR</name>
<proteinExistence type="predicted"/>
<organism evidence="1 2">
    <name type="scientific">Mycena venus</name>
    <dbReference type="NCBI Taxonomy" id="2733690"/>
    <lineage>
        <taxon>Eukaryota</taxon>
        <taxon>Fungi</taxon>
        <taxon>Dikarya</taxon>
        <taxon>Basidiomycota</taxon>
        <taxon>Agaricomycotina</taxon>
        <taxon>Agaricomycetes</taxon>
        <taxon>Agaricomycetidae</taxon>
        <taxon>Agaricales</taxon>
        <taxon>Marasmiineae</taxon>
        <taxon>Mycenaceae</taxon>
        <taxon>Mycena</taxon>
    </lineage>
</organism>
<accession>A0A8H6YDZ9</accession>
<dbReference type="EMBL" id="JACAZI010000007">
    <property type="protein sequence ID" value="KAF7356971.1"/>
    <property type="molecule type" value="Genomic_DNA"/>
</dbReference>
<gene>
    <name evidence="1" type="ORF">MVEN_01033400</name>
</gene>